<comment type="cofactor">
    <cofactor evidence="1">
        <name>Mg(2+)</name>
        <dbReference type="ChEBI" id="CHEBI:18420"/>
    </cofactor>
</comment>
<dbReference type="GO" id="GO:0016787">
    <property type="term" value="F:hydrolase activity"/>
    <property type="evidence" value="ECO:0007669"/>
    <property type="project" value="UniProtKB-KW"/>
</dbReference>
<dbReference type="EMBL" id="CARXXK010000001">
    <property type="protein sequence ID" value="CAI6352057.1"/>
    <property type="molecule type" value="Genomic_DNA"/>
</dbReference>
<keyword evidence="1" id="KW-0227">DNA damage</keyword>
<keyword evidence="4" id="KW-1185">Reference proteome</keyword>
<name>A0AAV0W8D4_9HEMI</name>
<feature type="domain" description="DNA helicase Pif1-like DEAD-box helicase" evidence="2">
    <location>
        <begin position="19"/>
        <end position="63"/>
    </location>
</feature>
<dbReference type="GO" id="GO:0006310">
    <property type="term" value="P:DNA recombination"/>
    <property type="evidence" value="ECO:0007669"/>
    <property type="project" value="UniProtKB-KW"/>
</dbReference>
<comment type="catalytic activity">
    <reaction evidence="1">
        <text>ATP + H2O = ADP + phosphate + H(+)</text>
        <dbReference type="Rhea" id="RHEA:13065"/>
        <dbReference type="ChEBI" id="CHEBI:15377"/>
        <dbReference type="ChEBI" id="CHEBI:15378"/>
        <dbReference type="ChEBI" id="CHEBI:30616"/>
        <dbReference type="ChEBI" id="CHEBI:43474"/>
        <dbReference type="ChEBI" id="CHEBI:456216"/>
        <dbReference type="EC" id="5.6.2.3"/>
    </reaction>
</comment>
<dbReference type="AlphaFoldDB" id="A0AAV0W8D4"/>
<evidence type="ECO:0000256" key="1">
    <source>
        <dbReference type="RuleBase" id="RU363044"/>
    </source>
</evidence>
<evidence type="ECO:0000259" key="2">
    <source>
        <dbReference type="Pfam" id="PF05970"/>
    </source>
</evidence>
<proteinExistence type="inferred from homology"/>
<gene>
    <name evidence="3" type="ORF">MEUPH1_LOCUS8349</name>
</gene>
<keyword evidence="1" id="KW-0067">ATP-binding</keyword>
<dbReference type="Pfam" id="PF05970">
    <property type="entry name" value="PIF1"/>
    <property type="match status" value="1"/>
</dbReference>
<sequence>MSHKSHIDPANMQTFKYLTSEKTMGGVTFVVLTWNFGQTLPVVHKGTRSGIINLRLKKSEVWNGSMSKDFN</sequence>
<evidence type="ECO:0000313" key="4">
    <source>
        <dbReference type="Proteomes" id="UP001160148"/>
    </source>
</evidence>
<keyword evidence="1" id="KW-0378">Hydrolase</keyword>
<evidence type="ECO:0000313" key="3">
    <source>
        <dbReference type="EMBL" id="CAI6352057.1"/>
    </source>
</evidence>
<accession>A0AAV0W8D4</accession>
<dbReference type="EC" id="5.6.2.3" evidence="1"/>
<dbReference type="GO" id="GO:0043139">
    <property type="term" value="F:5'-3' DNA helicase activity"/>
    <property type="evidence" value="ECO:0007669"/>
    <property type="project" value="UniProtKB-EC"/>
</dbReference>
<dbReference type="Proteomes" id="UP001160148">
    <property type="component" value="Unassembled WGS sequence"/>
</dbReference>
<keyword evidence="1" id="KW-0234">DNA repair</keyword>
<keyword evidence="1" id="KW-0347">Helicase</keyword>
<keyword evidence="1" id="KW-0547">Nucleotide-binding</keyword>
<dbReference type="GO" id="GO:0005524">
    <property type="term" value="F:ATP binding"/>
    <property type="evidence" value="ECO:0007669"/>
    <property type="project" value="UniProtKB-KW"/>
</dbReference>
<organism evidence="3 4">
    <name type="scientific">Macrosiphum euphorbiae</name>
    <name type="common">potato aphid</name>
    <dbReference type="NCBI Taxonomy" id="13131"/>
    <lineage>
        <taxon>Eukaryota</taxon>
        <taxon>Metazoa</taxon>
        <taxon>Ecdysozoa</taxon>
        <taxon>Arthropoda</taxon>
        <taxon>Hexapoda</taxon>
        <taxon>Insecta</taxon>
        <taxon>Pterygota</taxon>
        <taxon>Neoptera</taxon>
        <taxon>Paraneoptera</taxon>
        <taxon>Hemiptera</taxon>
        <taxon>Sternorrhyncha</taxon>
        <taxon>Aphidomorpha</taxon>
        <taxon>Aphidoidea</taxon>
        <taxon>Aphididae</taxon>
        <taxon>Macrosiphini</taxon>
        <taxon>Macrosiphum</taxon>
    </lineage>
</organism>
<dbReference type="GO" id="GO:0006281">
    <property type="term" value="P:DNA repair"/>
    <property type="evidence" value="ECO:0007669"/>
    <property type="project" value="UniProtKB-KW"/>
</dbReference>
<comment type="similarity">
    <text evidence="1">Belongs to the helicase family.</text>
</comment>
<comment type="caution">
    <text evidence="3">The sequence shown here is derived from an EMBL/GenBank/DDBJ whole genome shotgun (WGS) entry which is preliminary data.</text>
</comment>
<keyword evidence="1" id="KW-0233">DNA recombination</keyword>
<dbReference type="GO" id="GO:0000723">
    <property type="term" value="P:telomere maintenance"/>
    <property type="evidence" value="ECO:0007669"/>
    <property type="project" value="InterPro"/>
</dbReference>
<protein>
    <recommendedName>
        <fullName evidence="1">ATP-dependent DNA helicase</fullName>
        <ecNumber evidence="1">5.6.2.3</ecNumber>
    </recommendedName>
</protein>
<dbReference type="InterPro" id="IPR010285">
    <property type="entry name" value="DNA_helicase_pif1-like_DEAD"/>
</dbReference>
<reference evidence="3 4" key="1">
    <citation type="submission" date="2023-01" db="EMBL/GenBank/DDBJ databases">
        <authorList>
            <person name="Whitehead M."/>
        </authorList>
    </citation>
    <scope>NUCLEOTIDE SEQUENCE [LARGE SCALE GENOMIC DNA]</scope>
</reference>